<reference evidence="1" key="1">
    <citation type="submission" date="2018-06" db="EMBL/GenBank/DDBJ databases">
        <authorList>
            <person name="Zhirakovskaya E."/>
        </authorList>
    </citation>
    <scope>NUCLEOTIDE SEQUENCE</scope>
</reference>
<proteinExistence type="predicted"/>
<sequence length="65" mass="7388">GNYSETVSDALDVVQHQVTLTGLQEDVVYYYRVSSSDLSGNTFQSAERTFEVISEMFVYLPMITR</sequence>
<dbReference type="GO" id="GO:0046872">
    <property type="term" value="F:metal ion binding"/>
    <property type="evidence" value="ECO:0007669"/>
    <property type="project" value="InterPro"/>
</dbReference>
<evidence type="ECO:0008006" key="2">
    <source>
        <dbReference type="Google" id="ProtNLM"/>
    </source>
</evidence>
<dbReference type="Gene3D" id="2.60.40.380">
    <property type="entry name" value="Purple acid phosphatase-like, N-terminal"/>
    <property type="match status" value="1"/>
</dbReference>
<feature type="non-terminal residue" evidence="1">
    <location>
        <position position="1"/>
    </location>
</feature>
<dbReference type="SUPFAM" id="SSF49363">
    <property type="entry name" value="Purple acid phosphatase, N-terminal domain"/>
    <property type="match status" value="1"/>
</dbReference>
<organism evidence="1">
    <name type="scientific">hydrothermal vent metagenome</name>
    <dbReference type="NCBI Taxonomy" id="652676"/>
    <lineage>
        <taxon>unclassified sequences</taxon>
        <taxon>metagenomes</taxon>
        <taxon>ecological metagenomes</taxon>
    </lineage>
</organism>
<dbReference type="GO" id="GO:0003993">
    <property type="term" value="F:acid phosphatase activity"/>
    <property type="evidence" value="ECO:0007669"/>
    <property type="project" value="InterPro"/>
</dbReference>
<protein>
    <recommendedName>
        <fullName evidence="2">Fibronectin type-III domain-containing protein</fullName>
    </recommendedName>
</protein>
<dbReference type="InterPro" id="IPR008963">
    <property type="entry name" value="Purple_acid_Pase-like_N"/>
</dbReference>
<accession>A0A3B0V3C0</accession>
<dbReference type="AlphaFoldDB" id="A0A3B0V3C0"/>
<evidence type="ECO:0000313" key="1">
    <source>
        <dbReference type="EMBL" id="VAW35400.1"/>
    </source>
</evidence>
<gene>
    <name evidence="1" type="ORF">MNBD_CHLOROFLEXI01-982</name>
</gene>
<name>A0A3B0V3C0_9ZZZZ</name>
<dbReference type="EMBL" id="UOEU01000581">
    <property type="protein sequence ID" value="VAW35400.1"/>
    <property type="molecule type" value="Genomic_DNA"/>
</dbReference>